<dbReference type="EMBL" id="VOSC01000025">
    <property type="protein sequence ID" value="TXE10010.1"/>
    <property type="molecule type" value="Genomic_DNA"/>
</dbReference>
<evidence type="ECO:0000313" key="1">
    <source>
        <dbReference type="EMBL" id="TXE10010.1"/>
    </source>
</evidence>
<evidence type="ECO:0000313" key="2">
    <source>
        <dbReference type="Proteomes" id="UP000321790"/>
    </source>
</evidence>
<protein>
    <submittedName>
        <fullName evidence="1">Phosphoribosylformylglycinamidine synthase</fullName>
    </submittedName>
</protein>
<dbReference type="NCBIfam" id="NF041634">
    <property type="entry name" value="HAEPLYID"/>
    <property type="match status" value="1"/>
</dbReference>
<gene>
    <name evidence="1" type="ORF">FUA26_11050</name>
</gene>
<reference evidence="2" key="1">
    <citation type="submission" date="2019-08" db="EMBL/GenBank/DDBJ databases">
        <title>Seonamhaeicola sediminis sp. nov., isolated from marine sediment.</title>
        <authorList>
            <person name="Cao W.R."/>
        </authorList>
    </citation>
    <scope>NUCLEOTIDE SEQUENCE [LARGE SCALE GENOMIC DNA]</scope>
    <source>
        <strain evidence="2">Gy8</strain>
    </source>
</reference>
<dbReference type="RefSeq" id="WP_147135808.1">
    <property type="nucleotide sequence ID" value="NZ_VOSC01000025.1"/>
</dbReference>
<accession>A0A5C7AMN5</accession>
<dbReference type="Proteomes" id="UP000321790">
    <property type="component" value="Unassembled WGS sequence"/>
</dbReference>
<dbReference type="OrthoDB" id="892490at2"/>
<proteinExistence type="predicted"/>
<comment type="caution">
    <text evidence="1">The sequence shown here is derived from an EMBL/GenBank/DDBJ whole genome shotgun (WGS) entry which is preliminary data.</text>
</comment>
<organism evidence="1 2">
    <name type="scientific">Seonamhaeicola algicola</name>
    <dbReference type="NCBI Taxonomy" id="1719036"/>
    <lineage>
        <taxon>Bacteria</taxon>
        <taxon>Pseudomonadati</taxon>
        <taxon>Bacteroidota</taxon>
        <taxon>Flavobacteriia</taxon>
        <taxon>Flavobacteriales</taxon>
        <taxon>Flavobacteriaceae</taxon>
    </lineage>
</organism>
<dbReference type="AlphaFoldDB" id="A0A5C7AMN5"/>
<sequence length="283" mass="32541">MNIKTSLMIGFISLSSLHIFSQNQNAIKDSLYIKEIENTKKPDKVLHAEPLYIDLIRDLGARKGEREWNLGFGITDNLNFDAYEALVEYEWAPADRLGLEVELPFTFYTPVNGNGAKPSNQLNSIKIATQWSFFVNKKIATSMAIGYINEFELSDFKNFGAPFIKGNVYNPFFVVAKRWGSNFHSLIYTGPMIEQNFKTHKFHTTYDINTSFHYMIPGTRNLIGVEFNKTFNNKDFDMTMRPQMRVGVAENLLVGIIAGIPVNRENQRFSSFLRLIWEPKHKS</sequence>
<keyword evidence="2" id="KW-1185">Reference proteome</keyword>
<name>A0A5C7AMN5_9FLAO</name>
<dbReference type="InterPro" id="IPR048131">
    <property type="entry name" value="HAEPLYID-like"/>
</dbReference>